<keyword evidence="5 15" id="KW-0138">CF(0)</keyword>
<dbReference type="KEGG" id="thd:BHV28_13720"/>
<evidence type="ECO:0000256" key="10">
    <source>
        <dbReference type="ARBA" id="ARBA00023136"/>
    </source>
</evidence>
<keyword evidence="8 15" id="KW-1133">Transmembrane helix</keyword>
<keyword evidence="9 15" id="KW-0406">Ion transport</keyword>
<feature type="coiled-coil region" evidence="17">
    <location>
        <begin position="32"/>
        <end position="124"/>
    </location>
</feature>
<evidence type="ECO:0000256" key="15">
    <source>
        <dbReference type="HAMAP-Rule" id="MF_01398"/>
    </source>
</evidence>
<organism evidence="18 19">
    <name type="scientific">Candidatus Tokpelaia hoelldobleri</name>
    <dbReference type="NCBI Taxonomy" id="1902579"/>
    <lineage>
        <taxon>Bacteria</taxon>
        <taxon>Pseudomonadati</taxon>
        <taxon>Pseudomonadota</taxon>
        <taxon>Alphaproteobacteria</taxon>
        <taxon>Hyphomicrobiales</taxon>
        <taxon>Candidatus Tokpelaia</taxon>
    </lineage>
</organism>
<dbReference type="NCBIfam" id="NF006611">
    <property type="entry name" value="PRK09173.1"/>
    <property type="match status" value="1"/>
</dbReference>
<evidence type="ECO:0000256" key="16">
    <source>
        <dbReference type="RuleBase" id="RU003848"/>
    </source>
</evidence>
<evidence type="ECO:0000256" key="4">
    <source>
        <dbReference type="ARBA" id="ARBA00022475"/>
    </source>
</evidence>
<evidence type="ECO:0000256" key="12">
    <source>
        <dbReference type="ARBA" id="ARBA00025198"/>
    </source>
</evidence>
<keyword evidence="19" id="KW-1185">Reference proteome</keyword>
<dbReference type="InterPro" id="IPR002146">
    <property type="entry name" value="ATP_synth_b/b'su_bac/chlpt"/>
</dbReference>
<evidence type="ECO:0000256" key="6">
    <source>
        <dbReference type="ARBA" id="ARBA00022692"/>
    </source>
</evidence>
<name>A0A1U9JVZ6_9HYPH</name>
<comment type="similarity">
    <text evidence="2 15 16">Belongs to the ATPase B chain family.</text>
</comment>
<evidence type="ECO:0000256" key="5">
    <source>
        <dbReference type="ARBA" id="ARBA00022547"/>
    </source>
</evidence>
<evidence type="ECO:0000256" key="13">
    <source>
        <dbReference type="ARBA" id="ARBA00025614"/>
    </source>
</evidence>
<dbReference type="GO" id="GO:0046933">
    <property type="term" value="F:proton-transporting ATP synthase activity, rotational mechanism"/>
    <property type="evidence" value="ECO:0007669"/>
    <property type="project" value="UniProtKB-UniRule"/>
</dbReference>
<dbReference type="AlphaFoldDB" id="A0A1U9JVZ6"/>
<sequence>MDTVFNETFWAFIALVLFLGLLVYLKVPAWIGRNLDGRAQRIQDELEEARRLREEAQQLLAEYQRKRELAEKEAEEIILAAKREAELFARDARKKIEDFVARRNKMAEQKIASAEAEAVSTVRNTAVDLAVAAAGQVIGDKLDKKGADKLFDASIKAIKTGLN</sequence>
<comment type="subcellular location">
    <subcellularLocation>
        <location evidence="1">Cell inner membrane</location>
        <topology evidence="1">Single-pass membrane protein</topology>
    </subcellularLocation>
    <subcellularLocation>
        <location evidence="15">Cell membrane</location>
        <topology evidence="15">Single-pass membrane protein</topology>
    </subcellularLocation>
</comment>
<keyword evidence="17" id="KW-0175">Coiled coil</keyword>
<evidence type="ECO:0000313" key="18">
    <source>
        <dbReference type="EMBL" id="AQS42055.1"/>
    </source>
</evidence>
<evidence type="ECO:0000256" key="7">
    <source>
        <dbReference type="ARBA" id="ARBA00022781"/>
    </source>
</evidence>
<dbReference type="Proteomes" id="UP000188912">
    <property type="component" value="Chromosome"/>
</dbReference>
<evidence type="ECO:0000313" key="19">
    <source>
        <dbReference type="Proteomes" id="UP000188912"/>
    </source>
</evidence>
<feature type="transmembrane region" description="Helical" evidence="15">
    <location>
        <begin position="12"/>
        <end position="31"/>
    </location>
</feature>
<dbReference type="PANTHER" id="PTHR33445:SF1">
    <property type="entry name" value="ATP SYNTHASE SUBUNIT B"/>
    <property type="match status" value="1"/>
</dbReference>
<comment type="subunit">
    <text evidence="14 15">F-type ATPases have 2 components, F(1) - the catalytic core - and F(0) - the membrane proton channel. F(1) has five subunits: alpha(3), beta(3), gamma(1), delta(1), epsilon(1). F(0) has three main subunits: a(1), b(2) and c(10-14). The alpha and beta chains form an alternating ring which encloses part of the gamma chain. F(1) is attached to F(0) by a central stalk formed by the gamma and epsilon chains, while a peripheral stalk is formed by the delta and b chains.</text>
</comment>
<evidence type="ECO:0000256" key="14">
    <source>
        <dbReference type="ARBA" id="ARBA00025830"/>
    </source>
</evidence>
<evidence type="ECO:0000256" key="8">
    <source>
        <dbReference type="ARBA" id="ARBA00022989"/>
    </source>
</evidence>
<reference evidence="18 19" key="1">
    <citation type="journal article" date="2010" name="Science">
        <title>Genomic comparison of the ants Camponotus floridanus and Harpegnathos saltator.</title>
        <authorList>
            <person name="Bonasio R."/>
            <person name="Zhang G."/>
            <person name="Ye C."/>
            <person name="Mutti N.S."/>
            <person name="Fang X."/>
            <person name="Qin N."/>
            <person name="Donahue G."/>
            <person name="Yang P."/>
            <person name="Li Q."/>
            <person name="Li C."/>
            <person name="Zhang P."/>
            <person name="Huang Z."/>
            <person name="Berger S.L."/>
            <person name="Reinberg D."/>
            <person name="Wang J."/>
            <person name="Liebig J."/>
        </authorList>
    </citation>
    <scope>NUCLEOTIDE SEQUENCE [LARGE SCALE GENOMIC DNA]</scope>
    <source>
        <strain evidence="18 19">Hsal</strain>
    </source>
</reference>
<gene>
    <name evidence="15 18" type="primary">atpF</name>
    <name evidence="18" type="ORF">BHV28_13720</name>
</gene>
<dbReference type="EMBL" id="CP017315">
    <property type="protein sequence ID" value="AQS42055.1"/>
    <property type="molecule type" value="Genomic_DNA"/>
</dbReference>
<keyword evidence="4 15" id="KW-1003">Cell membrane</keyword>
<reference evidence="18 19" key="2">
    <citation type="journal article" date="2016" name="Sci. Rep.">
        <title>The genome of Rhizobiales bacteria in predatory ants reveals urease gene functions but no genes for nitrogen fixation.</title>
        <authorList>
            <person name="Neuvonen M.M."/>
            <person name="Tamarit D."/>
            <person name="Naslund K."/>
            <person name="Liebig J."/>
            <person name="Feldhaar H."/>
            <person name="Moran N.A."/>
            <person name="Guy L."/>
            <person name="Andersson S.G."/>
        </authorList>
    </citation>
    <scope>NUCLEOTIDE SEQUENCE [LARGE SCALE GENOMIC DNA]</scope>
    <source>
        <strain evidence="18 19">Hsal</strain>
    </source>
</reference>
<evidence type="ECO:0000256" key="17">
    <source>
        <dbReference type="SAM" id="Coils"/>
    </source>
</evidence>
<evidence type="ECO:0000256" key="2">
    <source>
        <dbReference type="ARBA" id="ARBA00005513"/>
    </source>
</evidence>
<keyword evidence="3 15" id="KW-0813">Transport</keyword>
<dbReference type="HAMAP" id="MF_01398">
    <property type="entry name" value="ATP_synth_b_bprime"/>
    <property type="match status" value="1"/>
</dbReference>
<comment type="function">
    <text evidence="12 15">F(1)F(0) ATP synthase produces ATP from ADP in the presence of a proton or sodium gradient. F-type ATPases consist of two structural domains, F(1) containing the extramembraneous catalytic core and F(0) containing the membrane proton channel, linked together by a central stalk and a peripheral stalk. During catalysis, ATP synthesis in the catalytic domain of F(1) is coupled via a rotary mechanism of the central stalk subunits to proton translocation.</text>
</comment>
<dbReference type="GO" id="GO:0005886">
    <property type="term" value="C:plasma membrane"/>
    <property type="evidence" value="ECO:0007669"/>
    <property type="project" value="UniProtKB-SubCell"/>
</dbReference>
<dbReference type="Pfam" id="PF00430">
    <property type="entry name" value="ATP-synt_B"/>
    <property type="match status" value="1"/>
</dbReference>
<proteinExistence type="inferred from homology"/>
<keyword evidence="10 15" id="KW-0472">Membrane</keyword>
<evidence type="ECO:0000256" key="3">
    <source>
        <dbReference type="ARBA" id="ARBA00022448"/>
    </source>
</evidence>
<keyword evidence="6 15" id="KW-0812">Transmembrane</keyword>
<dbReference type="GO" id="GO:0045259">
    <property type="term" value="C:proton-transporting ATP synthase complex"/>
    <property type="evidence" value="ECO:0007669"/>
    <property type="project" value="UniProtKB-KW"/>
</dbReference>
<dbReference type="PANTHER" id="PTHR33445">
    <property type="entry name" value="ATP SYNTHASE SUBUNIT B', CHLOROPLASTIC"/>
    <property type="match status" value="1"/>
</dbReference>
<evidence type="ECO:0000256" key="1">
    <source>
        <dbReference type="ARBA" id="ARBA00004377"/>
    </source>
</evidence>
<comment type="function">
    <text evidence="13">Component of the F(0) channel, it forms part of the peripheral stalk, linking F(1) to F(0). The b'-subunit is a diverged and duplicated form of b found in plants and photosynthetic bacteria.</text>
</comment>
<evidence type="ECO:0000256" key="11">
    <source>
        <dbReference type="ARBA" id="ARBA00023310"/>
    </source>
</evidence>
<keyword evidence="11 15" id="KW-0066">ATP synthesis</keyword>
<dbReference type="CDD" id="cd06503">
    <property type="entry name" value="ATP-synt_Fo_b"/>
    <property type="match status" value="1"/>
</dbReference>
<dbReference type="STRING" id="1902579.BHV28_13720"/>
<dbReference type="InterPro" id="IPR050059">
    <property type="entry name" value="ATP_synthase_B_chain"/>
</dbReference>
<keyword evidence="7 15" id="KW-0375">Hydrogen ion transport</keyword>
<protein>
    <recommendedName>
        <fullName evidence="15">ATP synthase subunit b</fullName>
    </recommendedName>
    <alternativeName>
        <fullName evidence="15">ATP synthase F(0) sector subunit b</fullName>
    </alternativeName>
    <alternativeName>
        <fullName evidence="15">ATPase subunit I</fullName>
    </alternativeName>
    <alternativeName>
        <fullName evidence="15">F-type ATPase subunit b</fullName>
        <shortName evidence="15">F-ATPase subunit b</shortName>
    </alternativeName>
</protein>
<dbReference type="GO" id="GO:0046961">
    <property type="term" value="F:proton-transporting ATPase activity, rotational mechanism"/>
    <property type="evidence" value="ECO:0007669"/>
    <property type="project" value="TreeGrafter"/>
</dbReference>
<evidence type="ECO:0000256" key="9">
    <source>
        <dbReference type="ARBA" id="ARBA00023065"/>
    </source>
</evidence>
<accession>A0A1U9JVZ6</accession>